<evidence type="ECO:0000256" key="11">
    <source>
        <dbReference type="SAM" id="Phobius"/>
    </source>
</evidence>
<evidence type="ECO:0000313" key="14">
    <source>
        <dbReference type="EMBL" id="CUM90100.1"/>
    </source>
</evidence>
<dbReference type="Pfam" id="PF02687">
    <property type="entry name" value="FtsX"/>
    <property type="match status" value="1"/>
</dbReference>
<dbReference type="Proteomes" id="UP000095727">
    <property type="component" value="Unassembled WGS sequence"/>
</dbReference>
<dbReference type="PANTHER" id="PTHR43738:SF1">
    <property type="entry name" value="HEMIN TRANSPORT SYSTEM PERMEASE PROTEIN HRTB-RELATED"/>
    <property type="match status" value="1"/>
</dbReference>
<feature type="transmembrane region" description="Helical" evidence="11">
    <location>
        <begin position="315"/>
        <end position="344"/>
    </location>
</feature>
<dbReference type="InterPro" id="IPR051125">
    <property type="entry name" value="ABC-4/HrtB_transporter"/>
</dbReference>
<dbReference type="PANTHER" id="PTHR43738">
    <property type="entry name" value="ABC TRANSPORTER, MEMBRANE PROTEIN"/>
    <property type="match status" value="1"/>
</dbReference>
<keyword evidence="14" id="KW-0547">Nucleotide-binding</keyword>
<dbReference type="InterPro" id="IPR003838">
    <property type="entry name" value="ABC3_permease_C"/>
</dbReference>
<dbReference type="Pfam" id="PF12704">
    <property type="entry name" value="MacB_PCD"/>
    <property type="match status" value="1"/>
</dbReference>
<keyword evidence="6" id="KW-1003">Cell membrane</keyword>
<comment type="subcellular location">
    <subcellularLocation>
        <location evidence="1">Cell membrane</location>
        <topology evidence="1">Multi-pass membrane protein</topology>
    </subcellularLocation>
</comment>
<dbReference type="RefSeq" id="WP_055156398.1">
    <property type="nucleotide sequence ID" value="NZ_CYXR01000008.1"/>
</dbReference>
<evidence type="ECO:0000256" key="10">
    <source>
        <dbReference type="ARBA" id="ARBA00024973"/>
    </source>
</evidence>
<sequence>MEQKMLTVPGLAVRNLRHRRVRTMFLAALVLILSAALFTSRVLTESMKTCIDKTVDRIGADVIVAPGEYESDLSDSLFSGGLCSFYFEKSLMDQVKKTDGIDKISPQLYIASLDAACCSVPVQIVAFEPESDFIVQPWMSGSNVSELKKGQTVVGSKITAKAGDKISFFGQEYEVAGKLEETGTSYDNCAFMNFETAYTLFDSFQIKYVTDLTEPQKYVSLLTIRTKDGADPKEVANTINTKMRDSGLKAYTAKAMSGKVSDTLAQMQSYSVLLIGLLFLMAVLALICIFNITVNERLKEFGVLLSIGARKSQIFQMLLLEAGMIGVLGGFLGVVFSGGGILLFKDVIMESMNMPYLNVNVSQYVILALQSLGLAVGVSLLATLYAAVRANRMELYKLIQEVES</sequence>
<name>A0A173SIQ2_9FIRM</name>
<proteinExistence type="inferred from homology"/>
<evidence type="ECO:0000313" key="15">
    <source>
        <dbReference type="Proteomes" id="UP000095727"/>
    </source>
</evidence>
<dbReference type="InterPro" id="IPR025857">
    <property type="entry name" value="MacB_PCD"/>
</dbReference>
<keyword evidence="14" id="KW-0067">ATP-binding</keyword>
<evidence type="ECO:0000256" key="1">
    <source>
        <dbReference type="ARBA" id="ARBA00004651"/>
    </source>
</evidence>
<evidence type="ECO:0000256" key="9">
    <source>
        <dbReference type="ARBA" id="ARBA00023136"/>
    </source>
</evidence>
<dbReference type="GO" id="GO:0016787">
    <property type="term" value="F:hydrolase activity"/>
    <property type="evidence" value="ECO:0007669"/>
    <property type="project" value="UniProtKB-KW"/>
</dbReference>
<feature type="domain" description="MacB-like periplasmic core" evidence="13">
    <location>
        <begin position="26"/>
        <end position="240"/>
    </location>
</feature>
<dbReference type="AlphaFoldDB" id="A0A173SIQ2"/>
<keyword evidence="14" id="KW-0378">Hydrolase</keyword>
<evidence type="ECO:0000256" key="8">
    <source>
        <dbReference type="ARBA" id="ARBA00022989"/>
    </source>
</evidence>
<protein>
    <recommendedName>
        <fullName evidence="4">Putative hemin transport system permease protein HrtB</fullName>
    </recommendedName>
</protein>
<reference evidence="14 15" key="1">
    <citation type="submission" date="2015-09" db="EMBL/GenBank/DDBJ databases">
        <authorList>
            <consortium name="Pathogen Informatics"/>
        </authorList>
    </citation>
    <scope>NUCLEOTIDE SEQUENCE [LARGE SCALE GENOMIC DNA]</scope>
    <source>
        <strain evidence="14 15">2789STDY5834962</strain>
    </source>
</reference>
<keyword evidence="5" id="KW-0813">Transport</keyword>
<feature type="domain" description="ABC3 transporter permease C-terminal" evidence="12">
    <location>
        <begin position="273"/>
        <end position="394"/>
    </location>
</feature>
<gene>
    <name evidence="14" type="primary">macB_6</name>
    <name evidence="14" type="ORF">ERS852574_01463</name>
</gene>
<keyword evidence="7 11" id="KW-0812">Transmembrane</keyword>
<evidence type="ECO:0000256" key="5">
    <source>
        <dbReference type="ARBA" id="ARBA00022448"/>
    </source>
</evidence>
<evidence type="ECO:0000259" key="12">
    <source>
        <dbReference type="Pfam" id="PF02687"/>
    </source>
</evidence>
<dbReference type="EMBL" id="CYXR01000008">
    <property type="protein sequence ID" value="CUM90100.1"/>
    <property type="molecule type" value="Genomic_DNA"/>
</dbReference>
<evidence type="ECO:0000256" key="2">
    <source>
        <dbReference type="ARBA" id="ARBA00008697"/>
    </source>
</evidence>
<comment type="similarity">
    <text evidence="2">Belongs to the ABC-4 integral membrane protein family. HrtB subfamily.</text>
</comment>
<feature type="transmembrane region" description="Helical" evidence="11">
    <location>
        <begin position="364"/>
        <end position="388"/>
    </location>
</feature>
<evidence type="ECO:0000256" key="4">
    <source>
        <dbReference type="ARBA" id="ARBA00016962"/>
    </source>
</evidence>
<accession>A0A173SIQ2</accession>
<comment type="subunit">
    <text evidence="3">The complex is composed of two ATP-binding proteins (HrtA), two transmembrane proteins (HrtB) and a solute-binding protein.</text>
</comment>
<keyword evidence="8 11" id="KW-1133">Transmembrane helix</keyword>
<evidence type="ECO:0000256" key="6">
    <source>
        <dbReference type="ARBA" id="ARBA00022475"/>
    </source>
</evidence>
<evidence type="ECO:0000256" key="3">
    <source>
        <dbReference type="ARBA" id="ARBA00011131"/>
    </source>
</evidence>
<keyword evidence="9 11" id="KW-0472">Membrane</keyword>
<comment type="function">
    <text evidence="10">Part of the ABC transporter complex hrt involved in hemin import. Responsible for the translocation of the substrate across the membrane.</text>
</comment>
<organism evidence="14 15">
    <name type="scientific">Coprococcus comes</name>
    <dbReference type="NCBI Taxonomy" id="410072"/>
    <lineage>
        <taxon>Bacteria</taxon>
        <taxon>Bacillati</taxon>
        <taxon>Bacillota</taxon>
        <taxon>Clostridia</taxon>
        <taxon>Lachnospirales</taxon>
        <taxon>Lachnospiraceae</taxon>
        <taxon>Coprococcus</taxon>
    </lineage>
</organism>
<dbReference type="GO" id="GO:0005886">
    <property type="term" value="C:plasma membrane"/>
    <property type="evidence" value="ECO:0007669"/>
    <property type="project" value="UniProtKB-SubCell"/>
</dbReference>
<evidence type="ECO:0000259" key="13">
    <source>
        <dbReference type="Pfam" id="PF12704"/>
    </source>
</evidence>
<dbReference type="GO" id="GO:0005524">
    <property type="term" value="F:ATP binding"/>
    <property type="evidence" value="ECO:0007669"/>
    <property type="project" value="UniProtKB-KW"/>
</dbReference>
<evidence type="ECO:0000256" key="7">
    <source>
        <dbReference type="ARBA" id="ARBA00022692"/>
    </source>
</evidence>
<feature type="transmembrane region" description="Helical" evidence="11">
    <location>
        <begin position="270"/>
        <end position="294"/>
    </location>
</feature>